<sequence length="339" mass="35893">MTTPATTSAAADRRPTHALAASAVVGPVLAGAGLLLTYAVRDRVPERVAVHWAADGRPDRFSSLTEAVVTAAVMTAALPLLFVAIGAAWHRSARGPIAGVGGAVAAFLGGLLFGGLTSQRPGEVAHAFPTSWLVPTLVLAGVVGVALWRWGRLRPPALGGATRHVPADAVRLDVPDTTRVAWTGHAALPDVGILLIVLVAITPLVVVAVLGTPWLLLLAAAIVALLVLTGSARVVVDADGLRVTSLFVTWSRVPLERVAEARTGTVSPLREFGGYGWRIGRDGSRGFVTRSGEALVVERVRRASRRRHRRRRSRGCRRAQHPRVAEVMTHPRGRVTMRA</sequence>
<feature type="transmembrane region" description="Helical" evidence="1">
    <location>
        <begin position="18"/>
        <end position="40"/>
    </location>
</feature>
<gene>
    <name evidence="3" type="ORF">ACFQ2V_18010</name>
</gene>
<dbReference type="InterPro" id="IPR012867">
    <property type="entry name" value="DUF1648"/>
</dbReference>
<proteinExistence type="predicted"/>
<dbReference type="Proteomes" id="UP001597046">
    <property type="component" value="Unassembled WGS sequence"/>
</dbReference>
<dbReference type="RefSeq" id="WP_386054263.1">
    <property type="nucleotide sequence ID" value="NZ_JBHTKH010000016.1"/>
</dbReference>
<organism evidence="3 4">
    <name type="scientific">Terrabacter terrigena</name>
    <dbReference type="NCBI Taxonomy" id="574718"/>
    <lineage>
        <taxon>Bacteria</taxon>
        <taxon>Bacillati</taxon>
        <taxon>Actinomycetota</taxon>
        <taxon>Actinomycetes</taxon>
        <taxon>Micrococcales</taxon>
        <taxon>Intrasporangiaceae</taxon>
        <taxon>Terrabacter</taxon>
    </lineage>
</organism>
<keyword evidence="1" id="KW-0812">Transmembrane</keyword>
<dbReference type="EMBL" id="JBHTKH010000016">
    <property type="protein sequence ID" value="MFD1056210.1"/>
    <property type="molecule type" value="Genomic_DNA"/>
</dbReference>
<evidence type="ECO:0000313" key="3">
    <source>
        <dbReference type="EMBL" id="MFD1056210.1"/>
    </source>
</evidence>
<accession>A0ABW3N382</accession>
<feature type="transmembrane region" description="Helical" evidence="1">
    <location>
        <begin position="128"/>
        <end position="148"/>
    </location>
</feature>
<keyword evidence="1" id="KW-0472">Membrane</keyword>
<feature type="transmembrane region" description="Helical" evidence="1">
    <location>
        <begin position="191"/>
        <end position="210"/>
    </location>
</feature>
<comment type="caution">
    <text evidence="3">The sequence shown here is derived from an EMBL/GenBank/DDBJ whole genome shotgun (WGS) entry which is preliminary data.</text>
</comment>
<keyword evidence="4" id="KW-1185">Reference proteome</keyword>
<name>A0ABW3N382_9MICO</name>
<evidence type="ECO:0000313" key="4">
    <source>
        <dbReference type="Proteomes" id="UP001597046"/>
    </source>
</evidence>
<feature type="transmembrane region" description="Helical" evidence="1">
    <location>
        <begin position="67"/>
        <end position="89"/>
    </location>
</feature>
<evidence type="ECO:0000259" key="2">
    <source>
        <dbReference type="Pfam" id="PF07853"/>
    </source>
</evidence>
<evidence type="ECO:0000256" key="1">
    <source>
        <dbReference type="SAM" id="Phobius"/>
    </source>
</evidence>
<feature type="transmembrane region" description="Helical" evidence="1">
    <location>
        <begin position="216"/>
        <end position="236"/>
    </location>
</feature>
<keyword evidence="1" id="KW-1133">Transmembrane helix</keyword>
<protein>
    <submittedName>
        <fullName evidence="3">DUF1648 domain-containing protein</fullName>
    </submittedName>
</protein>
<reference evidence="4" key="1">
    <citation type="journal article" date="2019" name="Int. J. Syst. Evol. Microbiol.">
        <title>The Global Catalogue of Microorganisms (GCM) 10K type strain sequencing project: providing services to taxonomists for standard genome sequencing and annotation.</title>
        <authorList>
            <consortium name="The Broad Institute Genomics Platform"/>
            <consortium name="The Broad Institute Genome Sequencing Center for Infectious Disease"/>
            <person name="Wu L."/>
            <person name="Ma J."/>
        </authorList>
    </citation>
    <scope>NUCLEOTIDE SEQUENCE [LARGE SCALE GENOMIC DNA]</scope>
    <source>
        <strain evidence="4">CCUG 57508</strain>
    </source>
</reference>
<feature type="transmembrane region" description="Helical" evidence="1">
    <location>
        <begin position="96"/>
        <end position="116"/>
    </location>
</feature>
<feature type="domain" description="DUF1648" evidence="2">
    <location>
        <begin position="29"/>
        <end position="74"/>
    </location>
</feature>
<dbReference type="Pfam" id="PF07853">
    <property type="entry name" value="DUF1648"/>
    <property type="match status" value="1"/>
</dbReference>